<dbReference type="Proteomes" id="UP000197138">
    <property type="component" value="Unassembled WGS sequence"/>
</dbReference>
<gene>
    <name evidence="1" type="ORF">CDL15_Pgr023841</name>
</gene>
<organism evidence="1 2">
    <name type="scientific">Punica granatum</name>
    <name type="common">Pomegranate</name>
    <dbReference type="NCBI Taxonomy" id="22663"/>
    <lineage>
        <taxon>Eukaryota</taxon>
        <taxon>Viridiplantae</taxon>
        <taxon>Streptophyta</taxon>
        <taxon>Embryophyta</taxon>
        <taxon>Tracheophyta</taxon>
        <taxon>Spermatophyta</taxon>
        <taxon>Magnoliopsida</taxon>
        <taxon>eudicotyledons</taxon>
        <taxon>Gunneridae</taxon>
        <taxon>Pentapetalae</taxon>
        <taxon>rosids</taxon>
        <taxon>malvids</taxon>
        <taxon>Myrtales</taxon>
        <taxon>Lythraceae</taxon>
        <taxon>Punica</taxon>
    </lineage>
</organism>
<evidence type="ECO:0000313" key="2">
    <source>
        <dbReference type="Proteomes" id="UP000197138"/>
    </source>
</evidence>
<evidence type="ECO:0000313" key="1">
    <source>
        <dbReference type="EMBL" id="OWM65571.1"/>
    </source>
</evidence>
<dbReference type="AlphaFoldDB" id="A0A218VZX9"/>
<reference evidence="2" key="1">
    <citation type="journal article" date="2017" name="Plant J.">
        <title>The pomegranate (Punica granatum L.) genome and the genomics of punicalagin biosynthesis.</title>
        <authorList>
            <person name="Qin G."/>
            <person name="Xu C."/>
            <person name="Ming R."/>
            <person name="Tang H."/>
            <person name="Guyot R."/>
            <person name="Kramer E.M."/>
            <person name="Hu Y."/>
            <person name="Yi X."/>
            <person name="Qi Y."/>
            <person name="Xu X."/>
            <person name="Gao Z."/>
            <person name="Pan H."/>
            <person name="Jian J."/>
            <person name="Tian Y."/>
            <person name="Yue Z."/>
            <person name="Xu Y."/>
        </authorList>
    </citation>
    <scope>NUCLEOTIDE SEQUENCE [LARGE SCALE GENOMIC DNA]</scope>
    <source>
        <strain evidence="2">cv. Dabenzi</strain>
    </source>
</reference>
<accession>A0A218VZX9</accession>
<sequence>MINGTSERISEAFCLSRGTLRTFADTFLMRLPGRPIHRQVNGTQKRACIHPRTTRTMEQVSDCLSGLVLVSRVSPDPGKGPFQTGSSAQSSFSGKWTSEFCTTHSLQLLGLGKSFCLEPRKSVRSPE</sequence>
<proteinExistence type="predicted"/>
<name>A0A218VZX9_PUNGR</name>
<protein>
    <submittedName>
        <fullName evidence="1">Uncharacterized protein</fullName>
    </submittedName>
</protein>
<dbReference type="EMBL" id="MTKT01005609">
    <property type="protein sequence ID" value="OWM65571.1"/>
    <property type="molecule type" value="Genomic_DNA"/>
</dbReference>
<comment type="caution">
    <text evidence="1">The sequence shown here is derived from an EMBL/GenBank/DDBJ whole genome shotgun (WGS) entry which is preliminary data.</text>
</comment>